<dbReference type="AlphaFoldDB" id="Q9V0P8"/>
<evidence type="ECO:0000256" key="4">
    <source>
        <dbReference type="ARBA" id="ARBA00022989"/>
    </source>
</evidence>
<dbReference type="eggNOG" id="arCOG05778">
    <property type="taxonomic scope" value="Archaea"/>
</dbReference>
<evidence type="ECO:0000313" key="7">
    <source>
        <dbReference type="EMBL" id="CAB49655.1"/>
    </source>
</evidence>
<name>Q9V0P8_PYRAB</name>
<organism evidence="7 8">
    <name type="scientific">Pyrococcus abyssi (strain GE5 / Orsay)</name>
    <dbReference type="NCBI Taxonomy" id="272844"/>
    <lineage>
        <taxon>Archaea</taxon>
        <taxon>Methanobacteriati</taxon>
        <taxon>Methanobacteriota</taxon>
        <taxon>Thermococci</taxon>
        <taxon>Thermococcales</taxon>
        <taxon>Thermococcaceae</taxon>
        <taxon>Pyrococcus</taxon>
    </lineage>
</organism>
<evidence type="ECO:0000256" key="5">
    <source>
        <dbReference type="ARBA" id="ARBA00023136"/>
    </source>
</evidence>
<dbReference type="KEGG" id="pab:PAB1876"/>
<dbReference type="Proteomes" id="UP000000810">
    <property type="component" value="Chromosome"/>
</dbReference>
<comment type="subcellular location">
    <subcellularLocation>
        <location evidence="1">Cell membrane</location>
        <topology evidence="1">Multi-pass membrane protein</topology>
    </subcellularLocation>
</comment>
<dbReference type="EMBL" id="AJ248285">
    <property type="protein sequence ID" value="CAB49655.1"/>
    <property type="molecule type" value="Genomic_DNA"/>
</dbReference>
<dbReference type="GO" id="GO:0005886">
    <property type="term" value="C:plasma membrane"/>
    <property type="evidence" value="ECO:0007669"/>
    <property type="project" value="UniProtKB-SubCell"/>
</dbReference>
<proteinExistence type="predicted"/>
<reference evidence="7 8" key="1">
    <citation type="journal article" date="2003" name="Mol. Microbiol.">
        <title>An integrated analysis of the genome of the hyperthermophilic archaeon Pyrococcus abyssi.</title>
        <authorList>
            <person name="Cohen G."/>
            <person name="Barbe V."/>
            <person name="Flament D."/>
            <person name="Galperin M."/>
            <person name="Heilig R."/>
            <person name="Ripp R."/>
            <person name="Lecompte O."/>
            <person name="Prieur D."/>
            <person name="Poch O."/>
            <person name="Quellerou J."/>
            <person name="Thierry J.C."/>
            <person name="Van der Oost J."/>
            <person name="Weissenbach J."/>
            <person name="Zivanovic Y."/>
            <person name="Forterre P."/>
        </authorList>
    </citation>
    <scope>NUCLEOTIDE SEQUENCE [LARGE SCALE GENOMIC DNA]</scope>
    <source>
        <strain evidence="8">GE5 / Orsay</strain>
    </source>
</reference>
<feature type="transmembrane region" description="Helical" evidence="6">
    <location>
        <begin position="12"/>
        <end position="32"/>
    </location>
</feature>
<keyword evidence="3 6" id="KW-0812">Transmembrane</keyword>
<dbReference type="HOGENOM" id="CLU_143278_0_0_2"/>
<dbReference type="PATRIC" id="fig|272844.11.peg.781"/>
<gene>
    <name evidence="7" type="ORF">PAB1876</name>
</gene>
<evidence type="ECO:0000256" key="6">
    <source>
        <dbReference type="SAM" id="Phobius"/>
    </source>
</evidence>
<keyword evidence="2" id="KW-1003">Cell membrane</keyword>
<evidence type="ECO:0000256" key="2">
    <source>
        <dbReference type="ARBA" id="ARBA00022475"/>
    </source>
</evidence>
<sequence>MMKESMSKFMDATFDYVSWLLVIVVLGLIVVALYKTFYSLISLNLEGTLEEFLFVLILLEIYELLSLYLRHHHVSMRRVVELGILAIVRKLMVVKDYDSLNPLTLIGLALVIFALGWIYVNLNLKEGNQQE</sequence>
<dbReference type="InterPro" id="IPR020948">
    <property type="entry name" value="P_starv_induced_PsiE-like"/>
</dbReference>
<feature type="transmembrane region" description="Helical" evidence="6">
    <location>
        <begin position="52"/>
        <end position="69"/>
    </location>
</feature>
<dbReference type="Pfam" id="PF06146">
    <property type="entry name" value="PsiE"/>
    <property type="match status" value="1"/>
</dbReference>
<keyword evidence="8" id="KW-1185">Reference proteome</keyword>
<evidence type="ECO:0000256" key="1">
    <source>
        <dbReference type="ARBA" id="ARBA00004651"/>
    </source>
</evidence>
<keyword evidence="4 6" id="KW-1133">Transmembrane helix</keyword>
<dbReference type="PIR" id="F75117">
    <property type="entry name" value="F75117"/>
</dbReference>
<accession>Q9V0P8</accession>
<evidence type="ECO:0000313" key="8">
    <source>
        <dbReference type="Proteomes" id="UP000000810"/>
    </source>
</evidence>
<protein>
    <recommendedName>
        <fullName evidence="9">Protein PsiE</fullName>
    </recommendedName>
</protein>
<evidence type="ECO:0000256" key="3">
    <source>
        <dbReference type="ARBA" id="ARBA00022692"/>
    </source>
</evidence>
<feature type="transmembrane region" description="Helical" evidence="6">
    <location>
        <begin position="99"/>
        <end position="120"/>
    </location>
</feature>
<dbReference type="STRING" id="272844.PAB1876"/>
<keyword evidence="5 6" id="KW-0472">Membrane</keyword>
<evidence type="ECO:0008006" key="9">
    <source>
        <dbReference type="Google" id="ProtNLM"/>
    </source>
</evidence>